<dbReference type="Proteomes" id="UP000013304">
    <property type="component" value="Chromosome"/>
</dbReference>
<keyword evidence="1" id="KW-0732">Signal</keyword>
<name>N0CLV3_STRMI</name>
<sequence length="56" mass="5662">MRTIRTAKAAAVTVLAAGSLLLGLETASGATASGSQDSGRQSFAGAHLLKNDFGWQ</sequence>
<gene>
    <name evidence="2" type="ORF">SFUL_2159</name>
</gene>
<dbReference type="KEGG" id="sfi:SFUL_2159"/>
<reference evidence="2 3" key="1">
    <citation type="submission" date="2013-04" db="EMBL/GenBank/DDBJ databases">
        <title>Complete genome sequence of Streptomyces fulvissimus.</title>
        <authorList>
            <person name="Myronovskyi M."/>
            <person name="Tokovenko B."/>
            <person name="Manderscheid N."/>
            <person name="Petzke L."/>
            <person name="Luzhetskyy A."/>
        </authorList>
    </citation>
    <scope>NUCLEOTIDE SEQUENCE [LARGE SCALE GENOMIC DNA]</scope>
    <source>
        <strain evidence="2 3">DSM 40593</strain>
    </source>
</reference>
<dbReference type="PATRIC" id="fig|1303692.3.peg.2176"/>
<protein>
    <submittedName>
        <fullName evidence="2">Uncharacterized protein</fullName>
    </submittedName>
</protein>
<evidence type="ECO:0000256" key="1">
    <source>
        <dbReference type="SAM" id="SignalP"/>
    </source>
</evidence>
<dbReference type="HOGENOM" id="CLU_3012314_0_0_11"/>
<feature type="signal peptide" evidence="1">
    <location>
        <begin position="1"/>
        <end position="32"/>
    </location>
</feature>
<feature type="chain" id="PRO_5038827033" evidence="1">
    <location>
        <begin position="33"/>
        <end position="56"/>
    </location>
</feature>
<organism evidence="2 3">
    <name type="scientific">Streptomyces microflavus DSM 40593</name>
    <dbReference type="NCBI Taxonomy" id="1303692"/>
    <lineage>
        <taxon>Bacteria</taxon>
        <taxon>Bacillati</taxon>
        <taxon>Actinomycetota</taxon>
        <taxon>Actinomycetes</taxon>
        <taxon>Kitasatosporales</taxon>
        <taxon>Streptomycetaceae</taxon>
        <taxon>Streptomyces</taxon>
    </lineage>
</organism>
<dbReference type="EMBL" id="CP005080">
    <property type="protein sequence ID" value="AGK77116.1"/>
    <property type="molecule type" value="Genomic_DNA"/>
</dbReference>
<proteinExistence type="predicted"/>
<dbReference type="AlphaFoldDB" id="N0CLV3"/>
<dbReference type="RefSeq" id="WP_015608482.1">
    <property type="nucleotide sequence ID" value="NC_021177.1"/>
</dbReference>
<evidence type="ECO:0000313" key="2">
    <source>
        <dbReference type="EMBL" id="AGK77116.1"/>
    </source>
</evidence>
<accession>N0CLV3</accession>
<evidence type="ECO:0000313" key="3">
    <source>
        <dbReference type="Proteomes" id="UP000013304"/>
    </source>
</evidence>